<dbReference type="GO" id="GO:0008270">
    <property type="term" value="F:zinc ion binding"/>
    <property type="evidence" value="ECO:0007669"/>
    <property type="project" value="UniProtKB-KW"/>
</dbReference>
<dbReference type="GeneID" id="59348146"/>
<feature type="compositionally biased region" description="Basic and acidic residues" evidence="2">
    <location>
        <begin position="329"/>
        <end position="355"/>
    </location>
</feature>
<comment type="caution">
    <text evidence="4">The sequence shown here is derived from an EMBL/GenBank/DDBJ whole genome shotgun (WGS) entry which is preliminary data.</text>
</comment>
<keyword evidence="1" id="KW-0472">Membrane</keyword>
<evidence type="ECO:0000259" key="3">
    <source>
        <dbReference type="Pfam" id="PF10058"/>
    </source>
</evidence>
<proteinExistence type="inferred from homology"/>
<dbReference type="Proteomes" id="UP000636479">
    <property type="component" value="Unassembled WGS sequence"/>
</dbReference>
<feature type="compositionally biased region" description="Low complexity" evidence="2">
    <location>
        <begin position="291"/>
        <end position="306"/>
    </location>
</feature>
<comment type="domain">
    <text evidence="1">The C4-type zinc finger motif is necessary both for its ER three-way tubular junction localization and formation.</text>
</comment>
<evidence type="ECO:0000313" key="4">
    <source>
        <dbReference type="EMBL" id="KAF7299484.1"/>
    </source>
</evidence>
<dbReference type="Pfam" id="PF10058">
    <property type="entry name" value="Zn_ribbon_10"/>
    <property type="match status" value="1"/>
</dbReference>
<organism evidence="4 5">
    <name type="scientific">Mycena indigotica</name>
    <dbReference type="NCBI Taxonomy" id="2126181"/>
    <lineage>
        <taxon>Eukaryota</taxon>
        <taxon>Fungi</taxon>
        <taxon>Dikarya</taxon>
        <taxon>Basidiomycota</taxon>
        <taxon>Agaricomycotina</taxon>
        <taxon>Agaricomycetes</taxon>
        <taxon>Agaricomycetidae</taxon>
        <taxon>Agaricales</taxon>
        <taxon>Marasmiineae</taxon>
        <taxon>Mycenaceae</taxon>
        <taxon>Mycena</taxon>
    </lineage>
</organism>
<evidence type="ECO:0000313" key="5">
    <source>
        <dbReference type="Proteomes" id="UP000636479"/>
    </source>
</evidence>
<accession>A0A8H6W514</accession>
<keyword evidence="1" id="KW-0812">Transmembrane</keyword>
<dbReference type="GO" id="GO:0071788">
    <property type="term" value="P:endoplasmic reticulum tubular network maintenance"/>
    <property type="evidence" value="ECO:0007669"/>
    <property type="project" value="UniProtKB-UniRule"/>
</dbReference>
<protein>
    <recommendedName>
        <fullName evidence="1">Endoplasmic reticulum junction formation protein lunapark</fullName>
    </recommendedName>
</protein>
<comment type="subcellular location">
    <subcellularLocation>
        <location evidence="1">Endoplasmic reticulum membrane</location>
        <topology evidence="1">Multi-pass membrane protein</topology>
    </subcellularLocation>
</comment>
<dbReference type="AlphaFoldDB" id="A0A8H6W514"/>
<name>A0A8H6W514_9AGAR</name>
<feature type="region of interest" description="Disordered" evidence="2">
    <location>
        <begin position="168"/>
        <end position="222"/>
    </location>
</feature>
<feature type="compositionally biased region" description="Low complexity" evidence="2">
    <location>
        <begin position="187"/>
        <end position="202"/>
    </location>
</feature>
<dbReference type="GO" id="GO:0098826">
    <property type="term" value="C:endoplasmic reticulum tubular network membrane"/>
    <property type="evidence" value="ECO:0007669"/>
    <property type="project" value="UniProtKB-UniRule"/>
</dbReference>
<sequence length="355" mass="39363">MSFLLRLFRSSKPASDDYETVLATLASNIQKRQQQLADIRQRERRATTLVTLYTLAGWLVYLGSWYFGFVNGGGRARVTTPERVVRALPVFVGPILILFIRRIVQLWYNRKGNQEGTLSRAILLFDAHMGGTPEKSLQVLMKEQREKVEEIKKKTNFYSTRDLLSRYDQQSAPGTPQKPPPSTVPTQQRGPGPRVPPQQKQPTHLSATTASNPPQQPPQPHRRTLFDSVADLLVGAEDVAPASQRFALICEKCFAHNGLVHEAAWPDAQYVCPKCGHFNPSARSRKVIERASPLSSPSSGAGQLPPDTGSISTAMKVGNGDGSLKARKRTEGTRKPIPRLDEGEEGERMDVDGDE</sequence>
<reference evidence="4" key="1">
    <citation type="submission" date="2020-05" db="EMBL/GenBank/DDBJ databases">
        <title>Mycena genomes resolve the evolution of fungal bioluminescence.</title>
        <authorList>
            <person name="Tsai I.J."/>
        </authorList>
    </citation>
    <scope>NUCLEOTIDE SEQUENCE</scope>
    <source>
        <strain evidence="4">171206Taipei</strain>
    </source>
</reference>
<comment type="similarity">
    <text evidence="1">Belongs to the lunapark family.</text>
</comment>
<dbReference type="PANTHER" id="PTHR22166">
    <property type="entry name" value="ENDOPLASMIC RETICULUM JUNCTION FORMATION PROTEIN LUNAPARK"/>
    <property type="match status" value="1"/>
</dbReference>
<dbReference type="InterPro" id="IPR040115">
    <property type="entry name" value="Lnp"/>
</dbReference>
<keyword evidence="1" id="KW-0479">Metal-binding</keyword>
<evidence type="ECO:0000256" key="2">
    <source>
        <dbReference type="SAM" id="MobiDB-lite"/>
    </source>
</evidence>
<keyword evidence="1" id="KW-0256">Endoplasmic reticulum</keyword>
<feature type="compositionally biased region" description="Polar residues" evidence="2">
    <location>
        <begin position="203"/>
        <end position="212"/>
    </location>
</feature>
<feature type="transmembrane region" description="Helical" evidence="1">
    <location>
        <begin position="87"/>
        <end position="104"/>
    </location>
</feature>
<evidence type="ECO:0000256" key="1">
    <source>
        <dbReference type="RuleBase" id="RU367073"/>
    </source>
</evidence>
<keyword evidence="1" id="KW-0862">Zinc</keyword>
<keyword evidence="5" id="KW-1185">Reference proteome</keyword>
<feature type="domain" description="Lunapark zinc ribbon" evidence="3">
    <location>
        <begin position="226"/>
        <end position="279"/>
    </location>
</feature>
<feature type="transmembrane region" description="Helical" evidence="1">
    <location>
        <begin position="49"/>
        <end position="67"/>
    </location>
</feature>
<dbReference type="GO" id="GO:1903373">
    <property type="term" value="P:positive regulation of endoplasmic reticulum tubular network organization"/>
    <property type="evidence" value="ECO:0007669"/>
    <property type="project" value="UniProtKB-UniRule"/>
</dbReference>
<dbReference type="RefSeq" id="XP_037218872.1">
    <property type="nucleotide sequence ID" value="XM_037365630.1"/>
</dbReference>
<dbReference type="EMBL" id="JACAZF010000007">
    <property type="protein sequence ID" value="KAF7299484.1"/>
    <property type="molecule type" value="Genomic_DNA"/>
</dbReference>
<dbReference type="InterPro" id="IPR019273">
    <property type="entry name" value="Lunapark_Znf"/>
</dbReference>
<dbReference type="PANTHER" id="PTHR22166:SF12">
    <property type="entry name" value="ENDOPLASMIC RETICULUM JUNCTION FORMATION PROTEIN LUNAPARK"/>
    <property type="match status" value="1"/>
</dbReference>
<feature type="region of interest" description="Disordered" evidence="2">
    <location>
        <begin position="290"/>
        <end position="355"/>
    </location>
</feature>
<keyword evidence="1" id="KW-0863">Zinc-finger</keyword>
<keyword evidence="1" id="KW-1133">Transmembrane helix</keyword>
<dbReference type="OrthoDB" id="1725934at2759"/>
<comment type="function">
    <text evidence="1">Plays a role in determining ER morphology.</text>
</comment>
<gene>
    <name evidence="4" type="ORF">MIND_00898500</name>
</gene>